<evidence type="ECO:0000313" key="3">
    <source>
        <dbReference type="RefSeq" id="XP_029656364.1"/>
    </source>
</evidence>
<reference evidence="3" key="1">
    <citation type="submission" date="2025-08" db="UniProtKB">
        <authorList>
            <consortium name="RefSeq"/>
        </authorList>
    </citation>
    <scope>IDENTIFICATION</scope>
</reference>
<dbReference type="RefSeq" id="XP_029656364.1">
    <property type="nucleotide sequence ID" value="XM_029800504.1"/>
</dbReference>
<dbReference type="KEGG" id="osn:115230301"/>
<evidence type="ECO:0000313" key="2">
    <source>
        <dbReference type="Proteomes" id="UP000515154"/>
    </source>
</evidence>
<proteinExistence type="predicted"/>
<evidence type="ECO:0000256" key="1">
    <source>
        <dbReference type="SAM" id="MobiDB-lite"/>
    </source>
</evidence>
<dbReference type="AlphaFoldDB" id="A0A6P7TVI4"/>
<keyword evidence="2" id="KW-1185">Reference proteome</keyword>
<feature type="compositionally biased region" description="Polar residues" evidence="1">
    <location>
        <begin position="1"/>
        <end position="34"/>
    </location>
</feature>
<gene>
    <name evidence="3" type="primary">LOC115230301</name>
</gene>
<accession>A0A6P7TVI4</accession>
<sequence>MSVFTSPQTNPEGLPTQNTNNNNQSEVGNVSSGIHGTPETCNDPYIEPSRTHLLPLKSLITETHSNDKLQWISSVVDSAKRRFGRIPRGGWNLIVHNFNTRFLVQKSISDVKKLLKVKPHSETCGNQNDVGVTENGNSLSKTEISLYGKCKEEFNFQIKRVVSISRDSRKPTKKIPYKLVKKDILVALDAVISNYVLTCPPKDINEITDIIFAGQCAYENLVLKNKIRTSWRENIEKRITKFKENLTLIANFSSLKSKSEKDTALDFMCSFGYKKSRKGETTRICTLIEDRIKIMEKRISIYESRKSFRRDNFCFELNRRRFYRNLNGGEDNKYTLPEGECLSFWEKIWKKDENHIVTDVVGKRITGIEQSPVDIKPDFIKSIINYAPNWKTSGCDGVYCFLLRSLNLSIIIYVMKF</sequence>
<organism evidence="2 3">
    <name type="scientific">Octopus sinensis</name>
    <name type="common">East Asian common octopus</name>
    <dbReference type="NCBI Taxonomy" id="2607531"/>
    <lineage>
        <taxon>Eukaryota</taxon>
        <taxon>Metazoa</taxon>
        <taxon>Spiralia</taxon>
        <taxon>Lophotrochozoa</taxon>
        <taxon>Mollusca</taxon>
        <taxon>Cephalopoda</taxon>
        <taxon>Coleoidea</taxon>
        <taxon>Octopodiformes</taxon>
        <taxon>Octopoda</taxon>
        <taxon>Incirrata</taxon>
        <taxon>Octopodidae</taxon>
        <taxon>Octopus</taxon>
    </lineage>
</organism>
<dbReference type="Proteomes" id="UP000515154">
    <property type="component" value="Unplaced"/>
</dbReference>
<protein>
    <submittedName>
        <fullName evidence="3">Uncharacterized protein LOC115230301</fullName>
    </submittedName>
</protein>
<name>A0A6P7TVI4_9MOLL</name>
<feature type="region of interest" description="Disordered" evidence="1">
    <location>
        <begin position="1"/>
        <end position="46"/>
    </location>
</feature>